<gene>
    <name evidence="3" type="ORF">EZS27_022872</name>
</gene>
<keyword evidence="1" id="KW-0175">Coiled coil</keyword>
<dbReference type="Pfam" id="PF10543">
    <property type="entry name" value="ORF6N"/>
    <property type="match status" value="1"/>
</dbReference>
<sequence>MNELIPIEQKIHEIRNQKIMLDFDLAEMYQTETRLLKRAVRRNPERFPTDFMFQLSKQEWKELIPIWDKFPENIKHSPATPFAFTEQGVAMLSSVLHSDIAIKVNISIMRAFVAVRNYLANNVSVLKEIEELKKENKLFHSTITEMRKDIDLLKQSERKRLKEENKWDTVETLADRLIHQQEITELFISWADEYFSDRKKFNIRLPRKWLYYAFCNYGPIQRKFISPTLFKKKFMQYCMLKGYIFNPHKYDPVTGKPRRFDKNGKPDIDDKSGGIEYFMVGGNAVEPEATLMN</sequence>
<proteinExistence type="predicted"/>
<dbReference type="AlphaFoldDB" id="A0A5J4R3W4"/>
<name>A0A5J4R3W4_9ZZZZ</name>
<feature type="domain" description="KilA-N DNA-binding" evidence="2">
    <location>
        <begin position="9"/>
        <end position="95"/>
    </location>
</feature>
<feature type="coiled-coil region" evidence="1">
    <location>
        <begin position="115"/>
        <end position="149"/>
    </location>
</feature>
<evidence type="ECO:0000259" key="2">
    <source>
        <dbReference type="Pfam" id="PF10543"/>
    </source>
</evidence>
<reference evidence="3" key="1">
    <citation type="submission" date="2019-03" db="EMBL/GenBank/DDBJ databases">
        <title>Single cell metagenomics reveals metabolic interactions within the superorganism composed of flagellate Streblomastix strix and complex community of Bacteroidetes bacteria on its surface.</title>
        <authorList>
            <person name="Treitli S.C."/>
            <person name="Kolisko M."/>
            <person name="Husnik F."/>
            <person name="Keeling P."/>
            <person name="Hampl V."/>
        </authorList>
    </citation>
    <scope>NUCLEOTIDE SEQUENCE</scope>
    <source>
        <strain evidence="3">STM</strain>
    </source>
</reference>
<evidence type="ECO:0000313" key="3">
    <source>
        <dbReference type="EMBL" id="KAA6328215.1"/>
    </source>
</evidence>
<evidence type="ECO:0000256" key="1">
    <source>
        <dbReference type="SAM" id="Coils"/>
    </source>
</evidence>
<dbReference type="EMBL" id="SNRY01001857">
    <property type="protein sequence ID" value="KAA6328215.1"/>
    <property type="molecule type" value="Genomic_DNA"/>
</dbReference>
<organism evidence="3">
    <name type="scientific">termite gut metagenome</name>
    <dbReference type="NCBI Taxonomy" id="433724"/>
    <lineage>
        <taxon>unclassified sequences</taxon>
        <taxon>metagenomes</taxon>
        <taxon>organismal metagenomes</taxon>
    </lineage>
</organism>
<accession>A0A5J4R3W4</accession>
<protein>
    <recommendedName>
        <fullName evidence="2">KilA-N DNA-binding domain-containing protein</fullName>
    </recommendedName>
</protein>
<comment type="caution">
    <text evidence="3">The sequence shown here is derived from an EMBL/GenBank/DDBJ whole genome shotgun (WGS) entry which is preliminary data.</text>
</comment>
<dbReference type="InterPro" id="IPR018873">
    <property type="entry name" value="KilA-N_DNA-bd_domain"/>
</dbReference>